<organism evidence="2 3">
    <name type="scientific">Raoultella planticola</name>
    <name type="common">Klebsiella planticola</name>
    <dbReference type="NCBI Taxonomy" id="575"/>
    <lineage>
        <taxon>Bacteria</taxon>
        <taxon>Pseudomonadati</taxon>
        <taxon>Pseudomonadota</taxon>
        <taxon>Gammaproteobacteria</taxon>
        <taxon>Enterobacterales</taxon>
        <taxon>Enterobacteriaceae</taxon>
        <taxon>Klebsiella/Raoultella group</taxon>
        <taxon>Raoultella</taxon>
    </lineage>
</organism>
<sequence>MHTGFADEKGVPEGVEEGSMDEEERDPLSGGERAEGDYGAGGGAIG</sequence>
<name>A0A8G2E843_RAOPL</name>
<dbReference type="RefSeq" id="WP_158491154.1">
    <property type="nucleotide sequence ID" value="NZ_CP172721.1"/>
</dbReference>
<accession>A0A8G2E843</accession>
<dbReference type="AlphaFoldDB" id="A0A8G2E843"/>
<comment type="caution">
    <text evidence="2">The sequence shown here is derived from an EMBL/GenBank/DDBJ whole genome shotgun (WGS) entry which is preliminary data.</text>
</comment>
<protein>
    <submittedName>
        <fullName evidence="2">Uncharacterized protein</fullName>
    </submittedName>
</protein>
<evidence type="ECO:0000256" key="1">
    <source>
        <dbReference type="SAM" id="MobiDB-lite"/>
    </source>
</evidence>
<dbReference type="EMBL" id="FLAC01000007">
    <property type="protein sequence ID" value="SBL99915.1"/>
    <property type="molecule type" value="Genomic_DNA"/>
</dbReference>
<proteinExistence type="predicted"/>
<evidence type="ECO:0000313" key="3">
    <source>
        <dbReference type="Proteomes" id="UP000078124"/>
    </source>
</evidence>
<evidence type="ECO:0000313" key="2">
    <source>
        <dbReference type="EMBL" id="SBL99915.1"/>
    </source>
</evidence>
<feature type="region of interest" description="Disordered" evidence="1">
    <location>
        <begin position="1"/>
        <end position="46"/>
    </location>
</feature>
<gene>
    <name evidence="2" type="ORF">SAMEA2273876_02257</name>
</gene>
<feature type="compositionally biased region" description="Acidic residues" evidence="1">
    <location>
        <begin position="14"/>
        <end position="25"/>
    </location>
</feature>
<dbReference type="Proteomes" id="UP000078124">
    <property type="component" value="Unassembled WGS sequence"/>
</dbReference>
<feature type="compositionally biased region" description="Basic and acidic residues" evidence="1">
    <location>
        <begin position="1"/>
        <end position="11"/>
    </location>
</feature>
<reference evidence="2 3" key="1">
    <citation type="submission" date="2016-05" db="EMBL/GenBank/DDBJ databases">
        <authorList>
            <consortium name="Pathogen Informatics"/>
        </authorList>
    </citation>
    <scope>NUCLEOTIDE SEQUENCE [LARGE SCALE GENOMIC DNA]</scope>
    <source>
        <strain evidence="2 3">2880STDY5682802</strain>
    </source>
</reference>